<sequence>MRRLKVLSILLILFSITGCSKDTSLVYTGTLEATEVDLNSEVSSTVKNVFVDEGSSVKKGDKILQIDDASLLIKLNQANAQLNASKADFEDVSNGSRNEEIKKAQANLESIDALLSGAKSEYEYVRDNYNDLKSLYEQDAVSKKELDGAKTSMDKAYSNFQNVQKQYESAKSSVDLVLSGSTSEKIKKAKAQVDYMKANVDLLNYQLSKATIYSPIDGVIQNINYDEGELVLNGANVANIINLTDRWVKIYIPQKQLNKVSLNQEVNIKADYLKDKKLTGKIVYISSKAEFTPKNVESKESKEEMVFEVKVKIDDQSNLLKPGMLVDIDLEGDLNGK</sequence>
<dbReference type="Gene3D" id="2.40.30.170">
    <property type="match status" value="1"/>
</dbReference>
<dbReference type="EMBL" id="CP120733">
    <property type="protein sequence ID" value="WFD08824.1"/>
    <property type="molecule type" value="Genomic_DNA"/>
</dbReference>
<dbReference type="InterPro" id="IPR050465">
    <property type="entry name" value="UPF0194_transport"/>
</dbReference>
<dbReference type="Pfam" id="PF25990">
    <property type="entry name" value="Beta-barrel_YknX"/>
    <property type="match status" value="1"/>
</dbReference>
<keyword evidence="3" id="KW-0732">Signal</keyword>
<evidence type="ECO:0000256" key="3">
    <source>
        <dbReference type="SAM" id="SignalP"/>
    </source>
</evidence>
<dbReference type="RefSeq" id="WP_277730741.1">
    <property type="nucleotide sequence ID" value="NZ_CP120733.1"/>
</dbReference>
<keyword evidence="2" id="KW-0175">Coiled coil</keyword>
<dbReference type="Proteomes" id="UP001222800">
    <property type="component" value="Chromosome"/>
</dbReference>
<accession>A0ABY8EB49</accession>
<dbReference type="Gene3D" id="2.40.50.100">
    <property type="match status" value="2"/>
</dbReference>
<feature type="chain" id="PRO_5047391484" evidence="3">
    <location>
        <begin position="21"/>
        <end position="337"/>
    </location>
</feature>
<feature type="signal peptide" evidence="3">
    <location>
        <begin position="1"/>
        <end position="20"/>
    </location>
</feature>
<dbReference type="Pfam" id="PF25881">
    <property type="entry name" value="HH_YBHG"/>
    <property type="match status" value="1"/>
</dbReference>
<dbReference type="PANTHER" id="PTHR32347">
    <property type="entry name" value="EFFLUX SYSTEM COMPONENT YKNX-RELATED"/>
    <property type="match status" value="1"/>
</dbReference>
<dbReference type="Gene3D" id="1.10.287.470">
    <property type="entry name" value="Helix hairpin bin"/>
    <property type="match status" value="2"/>
</dbReference>
<feature type="domain" description="YbhG-like alpha-helical hairpin" evidence="4">
    <location>
        <begin position="66"/>
        <end position="207"/>
    </location>
</feature>
<evidence type="ECO:0000259" key="5">
    <source>
        <dbReference type="Pfam" id="PF25990"/>
    </source>
</evidence>
<evidence type="ECO:0000256" key="1">
    <source>
        <dbReference type="ARBA" id="ARBA00004196"/>
    </source>
</evidence>
<name>A0ABY8EB49_9FIRM</name>
<dbReference type="PROSITE" id="PS51257">
    <property type="entry name" value="PROKAR_LIPOPROTEIN"/>
    <property type="match status" value="1"/>
</dbReference>
<feature type="domain" description="YknX-like beta-barrel" evidence="5">
    <location>
        <begin position="256"/>
        <end position="327"/>
    </location>
</feature>
<protein>
    <submittedName>
        <fullName evidence="6">HlyD family efflux transporter periplasmic adaptor subunit</fullName>
    </submittedName>
</protein>
<gene>
    <name evidence="6" type="ORF">P4S50_10495</name>
</gene>
<organism evidence="6 7">
    <name type="scientific">Tepidibacter hydrothermalis</name>
    <dbReference type="NCBI Taxonomy" id="3036126"/>
    <lineage>
        <taxon>Bacteria</taxon>
        <taxon>Bacillati</taxon>
        <taxon>Bacillota</taxon>
        <taxon>Clostridia</taxon>
        <taxon>Peptostreptococcales</taxon>
        <taxon>Peptostreptococcaceae</taxon>
        <taxon>Tepidibacter</taxon>
    </lineage>
</organism>
<dbReference type="InterPro" id="IPR058636">
    <property type="entry name" value="Beta-barrel_YknX"/>
</dbReference>
<dbReference type="PANTHER" id="PTHR32347:SF23">
    <property type="entry name" value="BLL5650 PROTEIN"/>
    <property type="match status" value="1"/>
</dbReference>
<evidence type="ECO:0000313" key="6">
    <source>
        <dbReference type="EMBL" id="WFD08824.1"/>
    </source>
</evidence>
<dbReference type="SUPFAM" id="SSF111369">
    <property type="entry name" value="HlyD-like secretion proteins"/>
    <property type="match status" value="2"/>
</dbReference>
<reference evidence="6 7" key="1">
    <citation type="submission" date="2023-03" db="EMBL/GenBank/DDBJ databases">
        <title>Complete genome sequence of Tepidibacter sp. SWIR-1, isolated from a deep-sea hydrothermal vent.</title>
        <authorList>
            <person name="Li X."/>
        </authorList>
    </citation>
    <scope>NUCLEOTIDE SEQUENCE [LARGE SCALE GENOMIC DNA]</scope>
    <source>
        <strain evidence="6 7">SWIR-1</strain>
    </source>
</reference>
<proteinExistence type="predicted"/>
<evidence type="ECO:0000259" key="4">
    <source>
        <dbReference type="Pfam" id="PF25881"/>
    </source>
</evidence>
<evidence type="ECO:0000313" key="7">
    <source>
        <dbReference type="Proteomes" id="UP001222800"/>
    </source>
</evidence>
<keyword evidence="7" id="KW-1185">Reference proteome</keyword>
<comment type="subcellular location">
    <subcellularLocation>
        <location evidence="1">Cell envelope</location>
    </subcellularLocation>
</comment>
<evidence type="ECO:0000256" key="2">
    <source>
        <dbReference type="ARBA" id="ARBA00023054"/>
    </source>
</evidence>
<dbReference type="InterPro" id="IPR059052">
    <property type="entry name" value="HH_YbhG-like"/>
</dbReference>